<dbReference type="InterPro" id="IPR056826">
    <property type="entry name" value="Agd3_CE"/>
</dbReference>
<evidence type="ECO:0000313" key="5">
    <source>
        <dbReference type="EMBL" id="CEJ82503.1"/>
    </source>
</evidence>
<feature type="chain" id="PRO_5001989400" description="Extracellular serine-rich protein" evidence="1">
    <location>
        <begin position="26"/>
        <end position="694"/>
    </location>
</feature>
<dbReference type="Pfam" id="PF25115">
    <property type="entry name" value="Agd3_CE"/>
    <property type="match status" value="1"/>
</dbReference>
<dbReference type="InterPro" id="IPR050788">
    <property type="entry name" value="Yeast_SRP1/TIP1_CWP"/>
</dbReference>
<dbReference type="Proteomes" id="UP000039046">
    <property type="component" value="Unassembled WGS sequence"/>
</dbReference>
<keyword evidence="1" id="KW-0732">Signal</keyword>
<dbReference type="AlphaFoldDB" id="A0A0A1SPZ3"/>
<evidence type="ECO:0000259" key="3">
    <source>
        <dbReference type="Pfam" id="PF25116"/>
    </source>
</evidence>
<dbReference type="HOGENOM" id="CLU_010712_1_0_1"/>
<protein>
    <recommendedName>
        <fullName evidence="7">Extracellular serine-rich protein</fullName>
    </recommendedName>
</protein>
<sequence>MRCRPSSSLVGVLSTLSLLTGVVHALTVDSKVLIIGRDDIDVKSTSTGLDAYGIPWEAVMIPKTGGTLPTLAASSDRGNFGSIVLVGSVSYEYETGHASALKPEQWTQIYQYQSTYKVRMVRLNEYPGPNFGTLPADSSGSGCCDPGVKQDIMITDSSAFPGANLKANVPVPTDNLFHYPAVITAANMTTPFAHFEPGDRFTERTVAGVINKMDGREQMVFFLPFAPQWSLTSGYLQHSYLHWMTRSTFSGKRKTHLNVQVDDVHLSTGLFFPEEKEFRSRTGDLQAHIEWQRSINSRLPSGSDFWLEMGHNGNGDIISATNKSESQGVCIPGQAVDYTSPLDTEPEFKKPLGTGTDVWPAEFTTYNWTKPCADMDDLASWFMNPSNRDAFAHVSHTFSHYELNNATHNDATREVHFNQAWLKQTGIDQAQRWSPKGLIPPAITGLHNGDVIRAWTENGISLVVGDNTRRVLRNPDSKYWPLATTTERNGGEGVWIIPRYATTIYYNCDTEECMLEEWKFVSNRTGTFTDLLNDARNVNLPYLLNLQADPYMFHQANLRWIDMPERTLGTETGTFSVIVSWIETIAQELYRLTDWPVVSLKHDDFAQYFLDRMAVDKCKPMVSYTYSSDASRIASLTVTTEGNSCSAPVPVTIPRGSASGGNSRLDTVGSEPPIVWVTMSGSPVTLQLSEPVRL</sequence>
<keyword evidence="6" id="KW-1185">Reference proteome</keyword>
<dbReference type="OrthoDB" id="2113314at2759"/>
<dbReference type="Pfam" id="PF25117">
    <property type="entry name" value="Agd3_C"/>
    <property type="match status" value="1"/>
</dbReference>
<dbReference type="EMBL" id="CDHN01000001">
    <property type="protein sequence ID" value="CEJ82503.1"/>
    <property type="molecule type" value="Genomic_DNA"/>
</dbReference>
<accession>A0A0A1SPZ3</accession>
<feature type="domain" description="Agd3 C-terminal" evidence="4">
    <location>
        <begin position="626"/>
        <end position="692"/>
    </location>
</feature>
<organism evidence="5 6">
    <name type="scientific">[Torrubiella] hemipterigena</name>
    <dbReference type="NCBI Taxonomy" id="1531966"/>
    <lineage>
        <taxon>Eukaryota</taxon>
        <taxon>Fungi</taxon>
        <taxon>Dikarya</taxon>
        <taxon>Ascomycota</taxon>
        <taxon>Pezizomycotina</taxon>
        <taxon>Sordariomycetes</taxon>
        <taxon>Hypocreomycetidae</taxon>
        <taxon>Hypocreales</taxon>
        <taxon>Clavicipitaceae</taxon>
        <taxon>Clavicipitaceae incertae sedis</taxon>
        <taxon>'Torrubiella' clade</taxon>
    </lineage>
</organism>
<evidence type="ECO:0008006" key="7">
    <source>
        <dbReference type="Google" id="ProtNLM"/>
    </source>
</evidence>
<name>A0A0A1SPZ3_9HYPO</name>
<feature type="signal peptide" evidence="1">
    <location>
        <begin position="1"/>
        <end position="25"/>
    </location>
</feature>
<dbReference type="InterPro" id="IPR056827">
    <property type="entry name" value="CBM87_Agd3"/>
</dbReference>
<feature type="domain" description="Agd3 deacetylase" evidence="2">
    <location>
        <begin position="257"/>
        <end position="622"/>
    </location>
</feature>
<dbReference type="PANTHER" id="PTHR31002:SF34">
    <property type="entry name" value="CELL WALL PROTEIN CWP1-RELATED"/>
    <property type="match status" value="1"/>
</dbReference>
<evidence type="ECO:0000259" key="4">
    <source>
        <dbReference type="Pfam" id="PF25117"/>
    </source>
</evidence>
<evidence type="ECO:0000259" key="2">
    <source>
        <dbReference type="Pfam" id="PF25115"/>
    </source>
</evidence>
<dbReference type="STRING" id="1531966.A0A0A1SPZ3"/>
<proteinExistence type="predicted"/>
<gene>
    <name evidence="5" type="ORF">VHEMI02563</name>
</gene>
<evidence type="ECO:0000313" key="6">
    <source>
        <dbReference type="Proteomes" id="UP000039046"/>
    </source>
</evidence>
<dbReference type="InterPro" id="IPR056825">
    <property type="entry name" value="Agd3_C"/>
</dbReference>
<reference evidence="5 6" key="1">
    <citation type="journal article" date="2015" name="Genome Announc.">
        <title>Draft Genome Sequence and Gene Annotation of the Entomopathogenic Fungus Verticillium hemipterigenum.</title>
        <authorList>
            <person name="Horn F."/>
            <person name="Habel A."/>
            <person name="Scharf D.H."/>
            <person name="Dworschak J."/>
            <person name="Brakhage A.A."/>
            <person name="Guthke R."/>
            <person name="Hertweck C."/>
            <person name="Linde J."/>
        </authorList>
    </citation>
    <scope>NUCLEOTIDE SEQUENCE [LARGE SCALE GENOMIC DNA]</scope>
</reference>
<dbReference type="Pfam" id="PF25116">
    <property type="entry name" value="CBM87_Agd3"/>
    <property type="match status" value="1"/>
</dbReference>
<feature type="domain" description="Agd3 CBM87" evidence="3">
    <location>
        <begin position="28"/>
        <end position="243"/>
    </location>
</feature>
<evidence type="ECO:0000256" key="1">
    <source>
        <dbReference type="SAM" id="SignalP"/>
    </source>
</evidence>
<dbReference type="PANTHER" id="PTHR31002">
    <property type="entry name" value="SERIPAUPERIN"/>
    <property type="match status" value="1"/>
</dbReference>